<dbReference type="InterPro" id="IPR045595">
    <property type="entry name" value="SufBD_N"/>
</dbReference>
<sequence length="390" mass="42905">MSYPTWELFSQVIASPKASANDLVSTYKNNLKLSDDQQLSARIAHCGNTTDVDFVLADLMEQGVIIQDLFTAMNEFPELVDAHLFSAISATEDKVAAYHTAFMNGGLFIYIPKNVEVNLPIEAVLLQDSRQELAFNKHILIVADTNSHVEYLEKSNTIGDKSNSATLFVEVIALNGASVKYVSMDSLGANTTSFIRRYGLTQPDANISWAVAAMNNGDTILDTYTVLDGNGSSSNVDVISISNQSQTQTINTKVLNVGKNTTANIFQHGVILDQARLTFNGIGHIVKNAKGADAQQESRVMMLSDDARADTNPILYIDEFEVTAGHAASVGQVDEEQLYYLMSRGLKHEEAEYLLIRGFLGQVIQTMPSNKVRQQMVEIIDEKLKTLNHD</sequence>
<dbReference type="InterPro" id="IPR055346">
    <property type="entry name" value="Fe-S_cluster_assembly_SufBD"/>
</dbReference>
<evidence type="ECO:0000259" key="2">
    <source>
        <dbReference type="Pfam" id="PF01458"/>
    </source>
</evidence>
<proteinExistence type="inferred from homology"/>
<gene>
    <name evidence="4" type="primary">sufD</name>
    <name evidence="4" type="ORF">FEZ33_07570</name>
</gene>
<feature type="domain" description="SUF system FeS cluster assembly SufBD core" evidence="2">
    <location>
        <begin position="131"/>
        <end position="359"/>
    </location>
</feature>
<dbReference type="InterPro" id="IPR000825">
    <property type="entry name" value="SUF_FeS_clus_asmbl_SufBD_core"/>
</dbReference>
<evidence type="ECO:0000256" key="1">
    <source>
        <dbReference type="ARBA" id="ARBA00043967"/>
    </source>
</evidence>
<dbReference type="PANTHER" id="PTHR30508:SF1">
    <property type="entry name" value="UPF0051 PROTEIN ABCI8, CHLOROPLASTIC-RELATED"/>
    <property type="match status" value="1"/>
</dbReference>
<dbReference type="Pfam" id="PF01458">
    <property type="entry name" value="SUFBD_core"/>
    <property type="match status" value="1"/>
</dbReference>
<evidence type="ECO:0000259" key="3">
    <source>
        <dbReference type="Pfam" id="PF19295"/>
    </source>
</evidence>
<accession>A0A5R9DVD1</accession>
<dbReference type="InterPro" id="IPR037284">
    <property type="entry name" value="SUF_FeS_clus_asmbl_SufBD_sf"/>
</dbReference>
<feature type="domain" description="SUF system FeS cluster assembly SufBD N-terminal" evidence="3">
    <location>
        <begin position="60"/>
        <end position="121"/>
    </location>
</feature>
<dbReference type="InterPro" id="IPR011542">
    <property type="entry name" value="SUF_FeS_clus_asmbl_SufD"/>
</dbReference>
<dbReference type="Proteomes" id="UP000306420">
    <property type="component" value="Unassembled WGS sequence"/>
</dbReference>
<evidence type="ECO:0000313" key="4">
    <source>
        <dbReference type="EMBL" id="TLQ40716.1"/>
    </source>
</evidence>
<dbReference type="PANTHER" id="PTHR30508">
    <property type="entry name" value="FES CLUSTER ASSEMBLY PROTEIN SUF"/>
    <property type="match status" value="1"/>
</dbReference>
<dbReference type="OrthoDB" id="9803529at2"/>
<comment type="caution">
    <text evidence="4">The sequence shown here is derived from an EMBL/GenBank/DDBJ whole genome shotgun (WGS) entry which is preliminary data.</text>
</comment>
<dbReference type="SUPFAM" id="SSF101960">
    <property type="entry name" value="Stabilizer of iron transporter SufD"/>
    <property type="match status" value="1"/>
</dbReference>
<dbReference type="EMBL" id="VBSP01000025">
    <property type="protein sequence ID" value="TLQ40716.1"/>
    <property type="molecule type" value="Genomic_DNA"/>
</dbReference>
<comment type="similarity">
    <text evidence="1">Belongs to the iron-sulfur cluster assembly SufBD family.</text>
</comment>
<dbReference type="Pfam" id="PF19295">
    <property type="entry name" value="SufBD_N"/>
    <property type="match status" value="1"/>
</dbReference>
<organism evidence="4 5">
    <name type="scientific">Ruoffia tabacinasalis</name>
    <dbReference type="NCBI Taxonomy" id="87458"/>
    <lineage>
        <taxon>Bacteria</taxon>
        <taxon>Bacillati</taxon>
        <taxon>Bacillota</taxon>
        <taxon>Bacilli</taxon>
        <taxon>Lactobacillales</taxon>
        <taxon>Aerococcaceae</taxon>
        <taxon>Ruoffia</taxon>
    </lineage>
</organism>
<reference evidence="4 5" key="1">
    <citation type="submission" date="2019-05" db="EMBL/GenBank/DDBJ databases">
        <title>The metagenome of a microbial culture collection derived from dairy environment covers the genomic content of the human microbiome.</title>
        <authorList>
            <person name="Roder T."/>
            <person name="Wuthrich D."/>
            <person name="Sattari Z."/>
            <person name="Von Ah U."/>
            <person name="Bar C."/>
            <person name="Ronchi F."/>
            <person name="Macpherson A.J."/>
            <person name="Ganal-Vonarburg S.C."/>
            <person name="Bruggmann R."/>
            <person name="Vergeres G."/>
        </authorList>
    </citation>
    <scope>NUCLEOTIDE SEQUENCE [LARGE SCALE GENOMIC DNA]</scope>
    <source>
        <strain evidence="4 5">FAM 24227</strain>
    </source>
</reference>
<protein>
    <submittedName>
        <fullName evidence="4">Fe-S cluster assembly protein SufD</fullName>
    </submittedName>
</protein>
<name>A0A5R9DVD1_9LACT</name>
<evidence type="ECO:0000313" key="5">
    <source>
        <dbReference type="Proteomes" id="UP000306420"/>
    </source>
</evidence>
<dbReference type="GO" id="GO:0016226">
    <property type="term" value="P:iron-sulfur cluster assembly"/>
    <property type="evidence" value="ECO:0007669"/>
    <property type="project" value="InterPro"/>
</dbReference>
<dbReference type="AlphaFoldDB" id="A0A5R9DVD1"/>
<dbReference type="NCBIfam" id="TIGR01981">
    <property type="entry name" value="sufD"/>
    <property type="match status" value="1"/>
</dbReference>